<keyword evidence="2" id="KW-1133">Transmembrane helix</keyword>
<feature type="region of interest" description="Disordered" evidence="1">
    <location>
        <begin position="208"/>
        <end position="229"/>
    </location>
</feature>
<feature type="compositionally biased region" description="Basic and acidic residues" evidence="1">
    <location>
        <begin position="140"/>
        <end position="178"/>
    </location>
</feature>
<evidence type="ECO:0000313" key="6">
    <source>
        <dbReference type="Proteomes" id="UP001155145"/>
    </source>
</evidence>
<keyword evidence="2" id="KW-0472">Membrane</keyword>
<feature type="transmembrane region" description="Helical" evidence="2">
    <location>
        <begin position="86"/>
        <end position="109"/>
    </location>
</feature>
<evidence type="ECO:0000313" key="5">
    <source>
        <dbReference type="Proteomes" id="UP000829758"/>
    </source>
</evidence>
<dbReference type="RefSeq" id="WP_227904363.1">
    <property type="nucleotide sequence ID" value="NZ_CP094984.1"/>
</dbReference>
<accession>A0A9X1MA59</accession>
<dbReference type="Proteomes" id="UP000829758">
    <property type="component" value="Chromosome"/>
</dbReference>
<dbReference type="Pfam" id="PF07332">
    <property type="entry name" value="Phage_holin_3_6"/>
    <property type="match status" value="1"/>
</dbReference>
<feature type="transmembrane region" description="Helical" evidence="2">
    <location>
        <begin position="53"/>
        <end position="80"/>
    </location>
</feature>
<evidence type="ECO:0000256" key="1">
    <source>
        <dbReference type="SAM" id="MobiDB-lite"/>
    </source>
</evidence>
<dbReference type="EMBL" id="CP094984">
    <property type="protein sequence ID" value="UON93109.1"/>
    <property type="molecule type" value="Genomic_DNA"/>
</dbReference>
<evidence type="ECO:0000256" key="2">
    <source>
        <dbReference type="SAM" id="Phobius"/>
    </source>
</evidence>
<dbReference type="AlphaFoldDB" id="A0A9X1MA59"/>
<gene>
    <name evidence="3" type="ORF">LJ755_10040</name>
    <name evidence="4" type="ORF">MUK71_05675</name>
</gene>
<dbReference type="InterPro" id="IPR009937">
    <property type="entry name" value="Phage_holin_3_6"/>
</dbReference>
<keyword evidence="2" id="KW-0812">Transmembrane</keyword>
<feature type="region of interest" description="Disordered" evidence="1">
    <location>
        <begin position="140"/>
        <end position="180"/>
    </location>
</feature>
<organism evidence="3 6">
    <name type="scientific">Arthrobacter zhangbolii</name>
    <dbReference type="NCBI Taxonomy" id="2886936"/>
    <lineage>
        <taxon>Bacteria</taxon>
        <taxon>Bacillati</taxon>
        <taxon>Actinomycetota</taxon>
        <taxon>Actinomycetes</taxon>
        <taxon>Micrococcales</taxon>
        <taxon>Micrococcaceae</taxon>
        <taxon>Arthrobacter</taxon>
    </lineage>
</organism>
<name>A0A9X1MA59_9MICC</name>
<dbReference type="EMBL" id="JAJFZT010000006">
    <property type="protein sequence ID" value="MCC3273064.1"/>
    <property type="molecule type" value="Genomic_DNA"/>
</dbReference>
<evidence type="ECO:0000313" key="3">
    <source>
        <dbReference type="EMBL" id="MCC3273064.1"/>
    </source>
</evidence>
<protein>
    <submittedName>
        <fullName evidence="3">Phage holin family protein</fullName>
    </submittedName>
</protein>
<keyword evidence="5" id="KW-1185">Reference proteome</keyword>
<sequence length="264" mass="28439">MNRSASTRTQRTAGSSSLVGLAKVMARLTPRQLNDEFALATAEMKQKGIKAGIAAALMVVALVLLAALAISLLVAGILALSLVMPGWLAALLVAAFFLVIAAIAGLIGFSRFKKTLPLLPEEAIRGLRYDVGVLKEGRRFDPATLDKPKEPKEKKDKKAEKADKPEGPKQPTPEELRTRARQRREHLAAVRDGLGEKVDVKARIQELKSRRAAGSRSTANTGAGSGSGQADDVLAMIRERWQPLAVMGASLLAMVIMFRRLAQK</sequence>
<proteinExistence type="predicted"/>
<reference evidence="3" key="1">
    <citation type="submission" date="2021-10" db="EMBL/GenBank/DDBJ databases">
        <title>Novel species in genus Arthrobacter.</title>
        <authorList>
            <person name="Liu Y."/>
        </authorList>
    </citation>
    <scope>NUCLEOTIDE SEQUENCE</scope>
    <source>
        <strain evidence="3">Zg-Y462</strain>
        <strain evidence="5">zg-Y462</strain>
    </source>
</reference>
<dbReference type="Proteomes" id="UP001155145">
    <property type="component" value="Unassembled WGS sequence"/>
</dbReference>
<feature type="compositionally biased region" description="Low complexity" evidence="1">
    <location>
        <begin position="212"/>
        <end position="222"/>
    </location>
</feature>
<evidence type="ECO:0000313" key="4">
    <source>
        <dbReference type="EMBL" id="UON93109.1"/>
    </source>
</evidence>